<dbReference type="Proteomes" id="UP001458880">
    <property type="component" value="Unassembled WGS sequence"/>
</dbReference>
<dbReference type="EMBL" id="JASPKY010000087">
    <property type="protein sequence ID" value="KAK9738379.1"/>
    <property type="molecule type" value="Genomic_DNA"/>
</dbReference>
<comment type="caution">
    <text evidence="1">The sequence shown here is derived from an EMBL/GenBank/DDBJ whole genome shotgun (WGS) entry which is preliminary data.</text>
</comment>
<protein>
    <submittedName>
        <fullName evidence="1">Uncharacterized protein</fullName>
    </submittedName>
</protein>
<sequence length="159" mass="18389">MKTVSKCYENVDTLTKNLKNFENVVPKCKVKGFEHINYGNKTVPAKNIATVSYRRPLKCSRKISENMSKDIFETFYKLNIKDEQDIYLQGLIEVRSVQQRLKRNTEGRNPSNSYRYCVSIGQQKYIVCLNVFCSVHATTVDRIRQIKKLQGSNDTPLGK</sequence>
<evidence type="ECO:0000313" key="2">
    <source>
        <dbReference type="Proteomes" id="UP001458880"/>
    </source>
</evidence>
<proteinExistence type="predicted"/>
<organism evidence="1 2">
    <name type="scientific">Popillia japonica</name>
    <name type="common">Japanese beetle</name>
    <dbReference type="NCBI Taxonomy" id="7064"/>
    <lineage>
        <taxon>Eukaryota</taxon>
        <taxon>Metazoa</taxon>
        <taxon>Ecdysozoa</taxon>
        <taxon>Arthropoda</taxon>
        <taxon>Hexapoda</taxon>
        <taxon>Insecta</taxon>
        <taxon>Pterygota</taxon>
        <taxon>Neoptera</taxon>
        <taxon>Endopterygota</taxon>
        <taxon>Coleoptera</taxon>
        <taxon>Polyphaga</taxon>
        <taxon>Scarabaeiformia</taxon>
        <taxon>Scarabaeidae</taxon>
        <taxon>Rutelinae</taxon>
        <taxon>Popillia</taxon>
    </lineage>
</organism>
<gene>
    <name evidence="1" type="ORF">QE152_g9888</name>
</gene>
<accession>A0AAW1LX71</accession>
<keyword evidence="2" id="KW-1185">Reference proteome</keyword>
<evidence type="ECO:0000313" key="1">
    <source>
        <dbReference type="EMBL" id="KAK9738379.1"/>
    </source>
</evidence>
<dbReference type="AlphaFoldDB" id="A0AAW1LX71"/>
<reference evidence="1 2" key="1">
    <citation type="journal article" date="2024" name="BMC Genomics">
        <title>De novo assembly and annotation of Popillia japonica's genome with initial clues to its potential as an invasive pest.</title>
        <authorList>
            <person name="Cucini C."/>
            <person name="Boschi S."/>
            <person name="Funari R."/>
            <person name="Cardaioli E."/>
            <person name="Iannotti N."/>
            <person name="Marturano G."/>
            <person name="Paoli F."/>
            <person name="Bruttini M."/>
            <person name="Carapelli A."/>
            <person name="Frati F."/>
            <person name="Nardi F."/>
        </authorList>
    </citation>
    <scope>NUCLEOTIDE SEQUENCE [LARGE SCALE GENOMIC DNA]</scope>
    <source>
        <strain evidence="1">DMR45628</strain>
    </source>
</reference>
<name>A0AAW1LX71_POPJA</name>